<protein>
    <submittedName>
        <fullName evidence="3">AAA family ATPase</fullName>
    </submittedName>
</protein>
<dbReference type="SUPFAM" id="SSF52540">
    <property type="entry name" value="P-loop containing nucleoside triphosphate hydrolases"/>
    <property type="match status" value="1"/>
</dbReference>
<reference evidence="4 5" key="3">
    <citation type="journal article" date="2022" name="Int. J. Syst. Evol. Microbiol.">
        <title>Strains of Bradyrhizobium barranii sp. nov. associated with legumes native to Canada are symbionts of soybeans and belong to different subspecies (subsp. barranii subsp. nov. and subsp. apii subsp. nov.) and symbiovars (sv. glycinearum and sv. septentrionale).</title>
        <authorList>
            <person name="Bromfield E.S.P."/>
            <person name="Cloutier S."/>
            <person name="Wasai-Hara S."/>
            <person name="Minamisawa K."/>
        </authorList>
    </citation>
    <scope>NUCLEOTIDE SEQUENCE [LARGE SCALE GENOMIC DNA]</scope>
    <source>
        <strain evidence="4 5">323S2</strain>
    </source>
</reference>
<dbReference type="EMBL" id="CP088280">
    <property type="protein sequence ID" value="UGX98102.1"/>
    <property type="molecule type" value="Genomic_DNA"/>
</dbReference>
<dbReference type="InterPro" id="IPR027417">
    <property type="entry name" value="P-loop_NTPase"/>
</dbReference>
<feature type="compositionally biased region" description="Acidic residues" evidence="1">
    <location>
        <begin position="1"/>
        <end position="10"/>
    </location>
</feature>
<name>A0A7Z0QIF4_9BRAD</name>
<dbReference type="PANTHER" id="PTHR43718">
    <property type="entry name" value="LON PROTEASE"/>
    <property type="match status" value="1"/>
</dbReference>
<evidence type="ECO:0000313" key="3">
    <source>
        <dbReference type="EMBL" id="NYY95078.1"/>
    </source>
</evidence>
<dbReference type="InterPro" id="IPR027065">
    <property type="entry name" value="Lon_Prtase"/>
</dbReference>
<dbReference type="GO" id="GO:0004176">
    <property type="term" value="F:ATP-dependent peptidase activity"/>
    <property type="evidence" value="ECO:0007669"/>
    <property type="project" value="InterPro"/>
</dbReference>
<evidence type="ECO:0000256" key="1">
    <source>
        <dbReference type="SAM" id="MobiDB-lite"/>
    </source>
</evidence>
<gene>
    <name evidence="4" type="ORF">G6321_00024445</name>
    <name evidence="3" type="ORF">G6321_43760</name>
</gene>
<dbReference type="AlphaFoldDB" id="A0A7Z0QIF4"/>
<dbReference type="Proteomes" id="UP000564836">
    <property type="component" value="Chromosome"/>
</dbReference>
<dbReference type="InterPro" id="IPR003959">
    <property type="entry name" value="ATPase_AAA_core"/>
</dbReference>
<dbReference type="RefSeq" id="WP_166341681.1">
    <property type="nucleotide sequence ID" value="NZ_CP088280.1"/>
</dbReference>
<dbReference type="GO" id="GO:0006515">
    <property type="term" value="P:protein quality control for misfolded or incompletely synthesized proteins"/>
    <property type="evidence" value="ECO:0007669"/>
    <property type="project" value="TreeGrafter"/>
</dbReference>
<dbReference type="EMBL" id="JACBFH010000001">
    <property type="protein sequence ID" value="NYY95078.1"/>
    <property type="molecule type" value="Genomic_DNA"/>
</dbReference>
<organism evidence="3">
    <name type="scientific">Bradyrhizobium barranii subsp. barranii</name>
    <dbReference type="NCBI Taxonomy" id="2823807"/>
    <lineage>
        <taxon>Bacteria</taxon>
        <taxon>Pseudomonadati</taxon>
        <taxon>Pseudomonadota</taxon>
        <taxon>Alphaproteobacteria</taxon>
        <taxon>Hyphomicrobiales</taxon>
        <taxon>Nitrobacteraceae</taxon>
        <taxon>Bradyrhizobium</taxon>
        <taxon>Bradyrhizobium barranii</taxon>
    </lineage>
</organism>
<evidence type="ECO:0000313" key="5">
    <source>
        <dbReference type="Proteomes" id="UP000564836"/>
    </source>
</evidence>
<dbReference type="Pfam" id="PF00004">
    <property type="entry name" value="AAA"/>
    <property type="match status" value="1"/>
</dbReference>
<sequence>MSATEDDEADLPAVAEDAISTGAAADSGEDNERRKSLPRLLRYAMLIIENALYIEKRLIAEINELCPQLPENAAWSAIQEPDTGLALAAELDRRAAVQSDPNLRSLADCVRLVCLPTPRGALYFDEHRRVGKALVHAFHVTSRHAEQQLCCHLERFTFGWAALPACTDLLPRGASAALNAASLGSRIAEQRITAVKAAIWREAKKDEERRRKLEAEERTAVPPQGQVSAETESIPDNHVVVARLSSEEMNNPKIKDILVPLKRVINTPLPLVEVPCLHEVRNALLFEFPYAVEAIDFALAALVGRMTIRLRPLLLVGDPGGGKSRFARRLGETLGIFVWREDASRADGAVFGGTARRWYSAEPCHAFLAIAQGNVGNPLILIDEIDKAPTRSDYGRLWDCLLGLLEPETNVRYPDPALLTNLDLSQVSYVATANNLDPLPSPVRDRFRVITFPKPTTEDLDALLPAVIADLARERGLDQSWISPLDGIEHAAVAQHWHGGSVRRLRRIVEAILRERDLSAPRN</sequence>
<proteinExistence type="predicted"/>
<accession>A0A7Z0QIF4</accession>
<dbReference type="SMART" id="SM00382">
    <property type="entry name" value="AAA"/>
    <property type="match status" value="1"/>
</dbReference>
<dbReference type="GO" id="GO:0016887">
    <property type="term" value="F:ATP hydrolysis activity"/>
    <property type="evidence" value="ECO:0007669"/>
    <property type="project" value="InterPro"/>
</dbReference>
<dbReference type="InterPro" id="IPR003593">
    <property type="entry name" value="AAA+_ATPase"/>
</dbReference>
<feature type="region of interest" description="Disordered" evidence="1">
    <location>
        <begin position="1"/>
        <end position="31"/>
    </location>
</feature>
<feature type="domain" description="AAA+ ATPase" evidence="2">
    <location>
        <begin position="309"/>
        <end position="457"/>
    </location>
</feature>
<reference evidence="4 5" key="1">
    <citation type="journal article" date="2017" name="Syst. Appl. Microbiol.">
        <title>Soybeans inoculated with root zone soils of Canadian native legumes harbour diverse and novel Bradyrhizobium spp. that possess agricultural potential.</title>
        <authorList>
            <person name="Bromfield E.S.P."/>
            <person name="Cloutier S."/>
            <person name="Tambong J.T."/>
            <person name="Tran Thi T.V."/>
        </authorList>
    </citation>
    <scope>NUCLEOTIDE SEQUENCE [LARGE SCALE GENOMIC DNA]</scope>
    <source>
        <strain evidence="4 5">323S2</strain>
    </source>
</reference>
<dbReference type="PANTHER" id="PTHR43718:SF2">
    <property type="entry name" value="LON PROTEASE HOMOLOG, MITOCHONDRIAL"/>
    <property type="match status" value="1"/>
</dbReference>
<reference evidence="3" key="2">
    <citation type="submission" date="2020-06" db="EMBL/GenBank/DDBJ databases">
        <title>Whole Genome Sequence of Bradyrhizobium sp. Strain 323S2.</title>
        <authorList>
            <person name="Bromfield E.S.P."/>
        </authorList>
    </citation>
    <scope>NUCLEOTIDE SEQUENCE [LARGE SCALE GENOMIC DNA]</scope>
    <source>
        <strain evidence="3">323S2</strain>
    </source>
</reference>
<evidence type="ECO:0000259" key="2">
    <source>
        <dbReference type="SMART" id="SM00382"/>
    </source>
</evidence>
<dbReference type="GO" id="GO:0004252">
    <property type="term" value="F:serine-type endopeptidase activity"/>
    <property type="evidence" value="ECO:0007669"/>
    <property type="project" value="InterPro"/>
</dbReference>
<dbReference type="Gene3D" id="3.40.50.300">
    <property type="entry name" value="P-loop containing nucleotide triphosphate hydrolases"/>
    <property type="match status" value="1"/>
</dbReference>
<dbReference type="GO" id="GO:0005524">
    <property type="term" value="F:ATP binding"/>
    <property type="evidence" value="ECO:0007669"/>
    <property type="project" value="InterPro"/>
</dbReference>
<feature type="region of interest" description="Disordered" evidence="1">
    <location>
        <begin position="208"/>
        <end position="229"/>
    </location>
</feature>
<evidence type="ECO:0000313" key="4">
    <source>
        <dbReference type="EMBL" id="UGX98102.1"/>
    </source>
</evidence>
<feature type="compositionally biased region" description="Basic and acidic residues" evidence="1">
    <location>
        <begin position="208"/>
        <end position="219"/>
    </location>
</feature>